<dbReference type="InterPro" id="IPR001128">
    <property type="entry name" value="Cyt_P450"/>
</dbReference>
<dbReference type="SUPFAM" id="SSF48264">
    <property type="entry name" value="Cytochrome P450"/>
    <property type="match status" value="1"/>
</dbReference>
<evidence type="ECO:0000256" key="4">
    <source>
        <dbReference type="ARBA" id="ARBA00023002"/>
    </source>
</evidence>
<dbReference type="GO" id="GO:0005506">
    <property type="term" value="F:iron ion binding"/>
    <property type="evidence" value="ECO:0007669"/>
    <property type="project" value="InterPro"/>
</dbReference>
<dbReference type="GO" id="GO:0008395">
    <property type="term" value="F:steroid hydroxylase activity"/>
    <property type="evidence" value="ECO:0007669"/>
    <property type="project" value="TreeGrafter"/>
</dbReference>
<evidence type="ECO:0000256" key="5">
    <source>
        <dbReference type="ARBA" id="ARBA00023004"/>
    </source>
</evidence>
<dbReference type="FunFam" id="1.10.630.10:FF:000018">
    <property type="entry name" value="Cytochrome P450 monooxygenase"/>
    <property type="match status" value="1"/>
</dbReference>
<evidence type="ECO:0000256" key="1">
    <source>
        <dbReference type="ARBA" id="ARBA00010617"/>
    </source>
</evidence>
<dbReference type="Pfam" id="PF00067">
    <property type="entry name" value="p450"/>
    <property type="match status" value="1"/>
</dbReference>
<dbReference type="PROSITE" id="PS00086">
    <property type="entry name" value="CYTOCHROME_P450"/>
    <property type="match status" value="1"/>
</dbReference>
<dbReference type="Proteomes" id="UP000377595">
    <property type="component" value="Unassembled WGS sequence"/>
</dbReference>
<keyword evidence="2 7" id="KW-0349">Heme</keyword>
<comment type="similarity">
    <text evidence="1 7">Belongs to the cytochrome P450 family.</text>
</comment>
<dbReference type="PRINTS" id="PR00359">
    <property type="entry name" value="BP450"/>
</dbReference>
<keyword evidence="5 7" id="KW-0408">Iron</keyword>
<evidence type="ECO:0000256" key="2">
    <source>
        <dbReference type="ARBA" id="ARBA00022617"/>
    </source>
</evidence>
<keyword evidence="4 7" id="KW-0560">Oxidoreductase</keyword>
<gene>
    <name evidence="8" type="primary">cyp126</name>
    <name evidence="8" type="ORF">Aple_075400</name>
</gene>
<protein>
    <submittedName>
        <fullName evidence="8">Putative cytochrome P450 126</fullName>
    </submittedName>
</protein>
<evidence type="ECO:0000256" key="6">
    <source>
        <dbReference type="ARBA" id="ARBA00023033"/>
    </source>
</evidence>
<dbReference type="GO" id="GO:0020037">
    <property type="term" value="F:heme binding"/>
    <property type="evidence" value="ECO:0007669"/>
    <property type="project" value="InterPro"/>
</dbReference>
<evidence type="ECO:0000313" key="9">
    <source>
        <dbReference type="Proteomes" id="UP000377595"/>
    </source>
</evidence>
<evidence type="ECO:0000256" key="3">
    <source>
        <dbReference type="ARBA" id="ARBA00022723"/>
    </source>
</evidence>
<accession>A0A5M3XYJ4</accession>
<comment type="caution">
    <text evidence="8">The sequence shown here is derived from an EMBL/GenBank/DDBJ whole genome shotgun (WGS) entry which is preliminary data.</text>
</comment>
<dbReference type="EMBL" id="BLAF01000054">
    <property type="protein sequence ID" value="GES24641.1"/>
    <property type="molecule type" value="Genomic_DNA"/>
</dbReference>
<evidence type="ECO:0000313" key="8">
    <source>
        <dbReference type="EMBL" id="GES24641.1"/>
    </source>
</evidence>
<dbReference type="InterPro" id="IPR002397">
    <property type="entry name" value="Cyt_P450_B"/>
</dbReference>
<organism evidence="8 9">
    <name type="scientific">Acrocarpospora pleiomorpha</name>
    <dbReference type="NCBI Taxonomy" id="90975"/>
    <lineage>
        <taxon>Bacteria</taxon>
        <taxon>Bacillati</taxon>
        <taxon>Actinomycetota</taxon>
        <taxon>Actinomycetes</taxon>
        <taxon>Streptosporangiales</taxon>
        <taxon>Streptosporangiaceae</taxon>
        <taxon>Acrocarpospora</taxon>
    </lineage>
</organism>
<dbReference type="InterPro" id="IPR017972">
    <property type="entry name" value="Cyt_P450_CS"/>
</dbReference>
<keyword evidence="9" id="KW-1185">Reference proteome</keyword>
<reference evidence="8 9" key="1">
    <citation type="submission" date="2019-10" db="EMBL/GenBank/DDBJ databases">
        <title>Whole genome shotgun sequence of Acrocarpospora pleiomorpha NBRC 16267.</title>
        <authorList>
            <person name="Ichikawa N."/>
            <person name="Kimura A."/>
            <person name="Kitahashi Y."/>
            <person name="Komaki H."/>
            <person name="Oguchi A."/>
        </authorList>
    </citation>
    <scope>NUCLEOTIDE SEQUENCE [LARGE SCALE GENOMIC DNA]</scope>
    <source>
        <strain evidence="8 9">NBRC 16267</strain>
    </source>
</reference>
<name>A0A5M3XYJ4_9ACTN</name>
<dbReference type="PANTHER" id="PTHR46696">
    <property type="entry name" value="P450, PUTATIVE (EUROFUNG)-RELATED"/>
    <property type="match status" value="1"/>
</dbReference>
<keyword evidence="3 7" id="KW-0479">Metal-binding</keyword>
<dbReference type="InterPro" id="IPR036396">
    <property type="entry name" value="Cyt_P450_sf"/>
</dbReference>
<evidence type="ECO:0000256" key="7">
    <source>
        <dbReference type="RuleBase" id="RU000461"/>
    </source>
</evidence>
<dbReference type="AlphaFoldDB" id="A0A5M3XYJ4"/>
<dbReference type="GO" id="GO:0036199">
    <property type="term" value="F:cholest-4-en-3-one 26-monooxygenase activity"/>
    <property type="evidence" value="ECO:0007669"/>
    <property type="project" value="TreeGrafter"/>
</dbReference>
<sequence>MRAEVTVSLAKGGIGDVVVDWESIDLGLTGPDYVTGDEQHEVFAFMRAEEPVHWTKGSHERGFWSLTRHEDCVAVLNSPGLFSSQAGSQLPPKGPTPTPEYLHKIGADVRLTHQDPPNHTQLRRPLNPHFSVPSSKKYRDGIEALVVKLIAGVNRPGEVDLVEDLCAPLPVNVFLRLMDVPEEKWDEVRELAKSIINPEDPVRAHGRDPRTVQADGFAALFEYMRADLMARRGASDTSFATTLANMRIDGEYLSERWVGWMGTTVTAAGLESTRDTAAVGLMEFIRHPDQAALLRNDPSLAPKAVEEVLRFVTPSKNRLRVATADTVIGDKQIKEGDWVVSWLTSANRDPEVFARPNEFDITRDPNPHLSFGLGTHMCLGRNVARIELELIFQKFLAAFPDAKELEPGPEWIISGQVVSGLKHYPVQLLADEPVGASA</sequence>
<proteinExistence type="inferred from homology"/>
<dbReference type="GO" id="GO:0006707">
    <property type="term" value="P:cholesterol catabolic process"/>
    <property type="evidence" value="ECO:0007669"/>
    <property type="project" value="TreeGrafter"/>
</dbReference>
<dbReference type="PANTHER" id="PTHR46696:SF4">
    <property type="entry name" value="BIOTIN BIOSYNTHESIS CYTOCHROME P450"/>
    <property type="match status" value="1"/>
</dbReference>
<dbReference type="Gene3D" id="1.10.630.10">
    <property type="entry name" value="Cytochrome P450"/>
    <property type="match status" value="1"/>
</dbReference>
<keyword evidence="6 7" id="KW-0503">Monooxygenase</keyword>